<proteinExistence type="predicted"/>
<dbReference type="eggNOG" id="COG1309">
    <property type="taxonomic scope" value="Bacteria"/>
</dbReference>
<organism evidence="8 9">
    <name type="scientific">Parvibaculum lavamentivorans (strain DS-1 / DSM 13023 / NCIMB 13966)</name>
    <dbReference type="NCBI Taxonomy" id="402881"/>
    <lineage>
        <taxon>Bacteria</taxon>
        <taxon>Pseudomonadati</taxon>
        <taxon>Pseudomonadota</taxon>
        <taxon>Alphaproteobacteria</taxon>
        <taxon>Hyphomicrobiales</taxon>
        <taxon>Parvibaculaceae</taxon>
        <taxon>Parvibaculum</taxon>
    </lineage>
</organism>
<sequence>MNRGGACASVGAGSRRGMKGQALKGSSGKSETGSRAVGRPRANAAPSADPRADIIAAAARLFRAKGIAGASVREIAAEAGLKKASLYYYFPSKEEIVHAMVEDVLAPALATQRRLGKAALSEAARLYLYLRSDIELLCAAPYDCTWLLSHGSLSDARMGAYWKQRQKLLAWLAARLKQGHAKGEFVACDAATVAQAMLAATEYSVTWAEREDRARMAQTAEQVATLLVRGVLADGRDMDSVKVEAAKR</sequence>
<dbReference type="InterPro" id="IPR036271">
    <property type="entry name" value="Tet_transcr_reg_TetR-rel_C_sf"/>
</dbReference>
<dbReference type="Gene3D" id="1.10.357.10">
    <property type="entry name" value="Tetracycline Repressor, domain 2"/>
    <property type="match status" value="1"/>
</dbReference>
<dbReference type="PANTHER" id="PTHR30055:SF175">
    <property type="entry name" value="HTH-TYPE TRANSCRIPTIONAL REPRESSOR KSTR2"/>
    <property type="match status" value="1"/>
</dbReference>
<dbReference type="HOGENOM" id="CLU_069356_20_0_5"/>
<dbReference type="SUPFAM" id="SSF46689">
    <property type="entry name" value="Homeodomain-like"/>
    <property type="match status" value="1"/>
</dbReference>
<dbReference type="Proteomes" id="UP000006377">
    <property type="component" value="Chromosome"/>
</dbReference>
<dbReference type="InterPro" id="IPR001647">
    <property type="entry name" value="HTH_TetR"/>
</dbReference>
<dbReference type="KEGG" id="pla:Plav_1950"/>
<dbReference type="Pfam" id="PF00440">
    <property type="entry name" value="TetR_N"/>
    <property type="match status" value="1"/>
</dbReference>
<evidence type="ECO:0000256" key="3">
    <source>
        <dbReference type="ARBA" id="ARBA00023125"/>
    </source>
</evidence>
<dbReference type="AlphaFoldDB" id="A7HUI2"/>
<feature type="domain" description="HTH tetR-type" evidence="7">
    <location>
        <begin position="48"/>
        <end position="108"/>
    </location>
</feature>
<evidence type="ECO:0000256" key="2">
    <source>
        <dbReference type="ARBA" id="ARBA00023015"/>
    </source>
</evidence>
<feature type="DNA-binding region" description="H-T-H motif" evidence="5">
    <location>
        <begin position="71"/>
        <end position="90"/>
    </location>
</feature>
<evidence type="ECO:0000256" key="5">
    <source>
        <dbReference type="PROSITE-ProRule" id="PRU00335"/>
    </source>
</evidence>
<dbReference type="InterPro" id="IPR041490">
    <property type="entry name" value="KstR2_TetR_C"/>
</dbReference>
<dbReference type="EMBL" id="CP000774">
    <property type="protein sequence ID" value="ABS63565.1"/>
    <property type="molecule type" value="Genomic_DNA"/>
</dbReference>
<evidence type="ECO:0000256" key="6">
    <source>
        <dbReference type="SAM" id="MobiDB-lite"/>
    </source>
</evidence>
<keyword evidence="3 5" id="KW-0238">DNA-binding</keyword>
<evidence type="ECO:0000256" key="1">
    <source>
        <dbReference type="ARBA" id="ARBA00022491"/>
    </source>
</evidence>
<evidence type="ECO:0000313" key="9">
    <source>
        <dbReference type="Proteomes" id="UP000006377"/>
    </source>
</evidence>
<dbReference type="PANTHER" id="PTHR30055">
    <property type="entry name" value="HTH-TYPE TRANSCRIPTIONAL REGULATOR RUTR"/>
    <property type="match status" value="1"/>
</dbReference>
<dbReference type="PRINTS" id="PR00455">
    <property type="entry name" value="HTHTETR"/>
</dbReference>
<keyword evidence="2" id="KW-0805">Transcription regulation</keyword>
<dbReference type="InterPro" id="IPR009057">
    <property type="entry name" value="Homeodomain-like_sf"/>
</dbReference>
<accession>A7HUI2</accession>
<name>A7HUI2_PARL1</name>
<evidence type="ECO:0000259" key="7">
    <source>
        <dbReference type="PROSITE" id="PS50977"/>
    </source>
</evidence>
<dbReference type="GO" id="GO:0000976">
    <property type="term" value="F:transcription cis-regulatory region binding"/>
    <property type="evidence" value="ECO:0007669"/>
    <property type="project" value="TreeGrafter"/>
</dbReference>
<dbReference type="PROSITE" id="PS50977">
    <property type="entry name" value="HTH_TETR_2"/>
    <property type="match status" value="1"/>
</dbReference>
<dbReference type="SUPFAM" id="SSF48498">
    <property type="entry name" value="Tetracyclin repressor-like, C-terminal domain"/>
    <property type="match status" value="1"/>
</dbReference>
<dbReference type="InterPro" id="IPR050109">
    <property type="entry name" value="HTH-type_TetR-like_transc_reg"/>
</dbReference>
<keyword evidence="1" id="KW-0678">Repressor</keyword>
<protein>
    <submittedName>
        <fullName evidence="8">Transcriptional regulator, TetR family</fullName>
    </submittedName>
</protein>
<dbReference type="STRING" id="402881.Plav_1950"/>
<dbReference type="Pfam" id="PF17932">
    <property type="entry name" value="TetR_C_24"/>
    <property type="match status" value="1"/>
</dbReference>
<dbReference type="GO" id="GO:0003700">
    <property type="term" value="F:DNA-binding transcription factor activity"/>
    <property type="evidence" value="ECO:0007669"/>
    <property type="project" value="TreeGrafter"/>
</dbReference>
<evidence type="ECO:0000256" key="4">
    <source>
        <dbReference type="ARBA" id="ARBA00023163"/>
    </source>
</evidence>
<gene>
    <name evidence="8" type="ordered locus">Plav_1950</name>
</gene>
<feature type="region of interest" description="Disordered" evidence="6">
    <location>
        <begin position="1"/>
        <end position="47"/>
    </location>
</feature>
<reference evidence="8 9" key="1">
    <citation type="journal article" date="2011" name="Stand. Genomic Sci.">
        <title>Complete genome sequence of Parvibaculum lavamentivorans type strain (DS-1(T)).</title>
        <authorList>
            <person name="Schleheck D."/>
            <person name="Weiss M."/>
            <person name="Pitluck S."/>
            <person name="Bruce D."/>
            <person name="Land M.L."/>
            <person name="Han S."/>
            <person name="Saunders E."/>
            <person name="Tapia R."/>
            <person name="Detter C."/>
            <person name="Brettin T."/>
            <person name="Han J."/>
            <person name="Woyke T."/>
            <person name="Goodwin L."/>
            <person name="Pennacchio L."/>
            <person name="Nolan M."/>
            <person name="Cook A.M."/>
            <person name="Kjelleberg S."/>
            <person name="Thomas T."/>
        </authorList>
    </citation>
    <scope>NUCLEOTIDE SEQUENCE [LARGE SCALE GENOMIC DNA]</scope>
    <source>
        <strain evidence="9">DS-1 / DSM 13023 / NCIMB 13966</strain>
    </source>
</reference>
<dbReference type="Gene3D" id="1.10.10.60">
    <property type="entry name" value="Homeodomain-like"/>
    <property type="match status" value="1"/>
</dbReference>
<evidence type="ECO:0000313" key="8">
    <source>
        <dbReference type="EMBL" id="ABS63565.1"/>
    </source>
</evidence>
<keyword evidence="4" id="KW-0804">Transcription</keyword>
<keyword evidence="9" id="KW-1185">Reference proteome</keyword>